<evidence type="ECO:0000313" key="2">
    <source>
        <dbReference type="EMBL" id="GAT01217.1"/>
    </source>
</evidence>
<evidence type="ECO:0000313" key="3">
    <source>
        <dbReference type="Proteomes" id="UP000069705"/>
    </source>
</evidence>
<feature type="region of interest" description="Disordered" evidence="1">
    <location>
        <begin position="226"/>
        <end position="247"/>
    </location>
</feature>
<evidence type="ECO:0008006" key="4">
    <source>
        <dbReference type="Google" id="ProtNLM"/>
    </source>
</evidence>
<sequence>MRDMTTTSAAQHLQVSERQVERLAQAGELTVTRTVAGALLIDAASVHRLAQTDRHSGRPATAATAWAALTLLSGERVGWLDRPALSRLRHRLRGADANSLCWLTRRRATVHRMQGWGNDDGLLPTGVSALRDPAMSALFDLTPVERGSDGYVRASDFNDLVTTLGLFDDTEGSMTVRVVPDNAGYTVDHVLVAAVAADLAESLDARESAAGKRVLNSLLNDFRSSDGHLNRDKTARHSADRADGRTS</sequence>
<gene>
    <name evidence="2" type="ORF">RMCFA_1331</name>
</gene>
<dbReference type="AlphaFoldDB" id="A0A100WN39"/>
<reference evidence="3" key="2">
    <citation type="submission" date="2016-02" db="EMBL/GenBank/DDBJ databases">
        <title>Draft genome sequence of five rapidly growing Mycobacterium species.</title>
        <authorList>
            <person name="Katahira K."/>
            <person name="Gotou Y."/>
            <person name="Iida K."/>
            <person name="Ogura Y."/>
            <person name="Hayashi T."/>
        </authorList>
    </citation>
    <scope>NUCLEOTIDE SEQUENCE [LARGE SCALE GENOMIC DNA]</scope>
    <source>
        <strain evidence="3">JCM6368</strain>
    </source>
</reference>
<name>A0A100WN39_MYCFO</name>
<evidence type="ECO:0000256" key="1">
    <source>
        <dbReference type="SAM" id="MobiDB-lite"/>
    </source>
</evidence>
<accession>A0A100WN39</accession>
<reference evidence="2 3" key="1">
    <citation type="journal article" date="2016" name="Genome Announc.">
        <title>Draft Genome Sequences of Five Rapidly Growing Mycobacterium Species, M. thermoresistibile, M. fortuitum subsp. acetamidolyticum, M. canariasense, M. brisbanense, and M. novocastrense.</title>
        <authorList>
            <person name="Katahira K."/>
            <person name="Ogura Y."/>
            <person name="Gotoh Y."/>
            <person name="Hayashi T."/>
        </authorList>
    </citation>
    <scope>NUCLEOTIDE SEQUENCE [LARGE SCALE GENOMIC DNA]</scope>
    <source>
        <strain evidence="2 3">JCM6368</strain>
    </source>
</reference>
<protein>
    <recommendedName>
        <fullName evidence="4">Helix-turn-helix domain-containing protein</fullName>
    </recommendedName>
</protein>
<organism evidence="2 3">
    <name type="scientific">Mycolicibacterium fortuitum subsp. acetamidolyticum</name>
    <dbReference type="NCBI Taxonomy" id="144550"/>
    <lineage>
        <taxon>Bacteria</taxon>
        <taxon>Bacillati</taxon>
        <taxon>Actinomycetota</taxon>
        <taxon>Actinomycetes</taxon>
        <taxon>Mycobacteriales</taxon>
        <taxon>Mycobacteriaceae</taxon>
        <taxon>Mycolicibacterium</taxon>
    </lineage>
</organism>
<comment type="caution">
    <text evidence="2">The sequence shown here is derived from an EMBL/GenBank/DDBJ whole genome shotgun (WGS) entry which is preliminary data.</text>
</comment>
<proteinExistence type="predicted"/>
<dbReference type="EMBL" id="BCSZ01000012">
    <property type="protein sequence ID" value="GAT01217.1"/>
    <property type="molecule type" value="Genomic_DNA"/>
</dbReference>
<dbReference type="Proteomes" id="UP000069705">
    <property type="component" value="Unassembled WGS sequence"/>
</dbReference>